<protein>
    <submittedName>
        <fullName evidence="1">Uncharacterized protein</fullName>
    </submittedName>
</protein>
<organism evidence="1 2">
    <name type="scientific">Agrobacterium phage Atu_ph07</name>
    <dbReference type="NCBI Taxonomy" id="2024264"/>
    <lineage>
        <taxon>Viruses</taxon>
        <taxon>Duplodnaviria</taxon>
        <taxon>Heunggongvirae</taxon>
        <taxon>Uroviricota</taxon>
        <taxon>Caudoviricetes</taxon>
        <taxon>Polybotosvirus</taxon>
        <taxon>Polybotosvirus Atuph07</taxon>
    </lineage>
</organism>
<evidence type="ECO:0000313" key="1">
    <source>
        <dbReference type="EMBL" id="AUZ95053.1"/>
    </source>
</evidence>
<name>A0A2L0UZU4_9CAUD</name>
<dbReference type="GeneID" id="40088284"/>
<evidence type="ECO:0000313" key="2">
    <source>
        <dbReference type="Proteomes" id="UP000223025"/>
    </source>
</evidence>
<dbReference type="EMBL" id="MF403008">
    <property type="protein sequence ID" value="AUZ95053.1"/>
    <property type="molecule type" value="Genomic_DNA"/>
</dbReference>
<dbReference type="Proteomes" id="UP000223025">
    <property type="component" value="Segment"/>
</dbReference>
<proteinExistence type="predicted"/>
<dbReference type="RefSeq" id="YP_009611946.1">
    <property type="nucleotide sequence ID" value="NC_042013.1"/>
</dbReference>
<reference evidence="1 2" key="1">
    <citation type="submission" date="2017-06" db="EMBL/GenBank/DDBJ databases">
        <authorList>
            <person name="Kim H.J."/>
            <person name="Triplett B.A."/>
        </authorList>
    </citation>
    <scope>NUCLEOTIDE SEQUENCE [LARGE SCALE GENOMIC DNA]</scope>
</reference>
<keyword evidence="2" id="KW-1185">Reference proteome</keyword>
<accession>A0A2L0UZU4</accession>
<sequence>MSLTNISGNDKVKIRTFLDEGVDILQRIEDLKEGLKEATKALAEELDIKPTVLTKALNASFKNNLADAREIIDDVEVILHAGGRL</sequence>
<dbReference type="KEGG" id="vg:40088284"/>